<evidence type="ECO:0000313" key="1">
    <source>
        <dbReference type="EMBL" id="PLW08242.1"/>
    </source>
</evidence>
<organism evidence="1 2">
    <name type="scientific">Puccinia coronata f. sp. avenae</name>
    <dbReference type="NCBI Taxonomy" id="200324"/>
    <lineage>
        <taxon>Eukaryota</taxon>
        <taxon>Fungi</taxon>
        <taxon>Dikarya</taxon>
        <taxon>Basidiomycota</taxon>
        <taxon>Pucciniomycotina</taxon>
        <taxon>Pucciniomycetes</taxon>
        <taxon>Pucciniales</taxon>
        <taxon>Pucciniaceae</taxon>
        <taxon>Puccinia</taxon>
    </lineage>
</organism>
<dbReference type="AlphaFoldDB" id="A0A2N5S4T7"/>
<reference evidence="1 2" key="1">
    <citation type="submission" date="2017-11" db="EMBL/GenBank/DDBJ databases">
        <title>De novo assembly and phasing of dikaryotic genomes from two isolates of Puccinia coronata f. sp. avenae, the causal agent of oat crown rust.</title>
        <authorList>
            <person name="Miller M.E."/>
            <person name="Zhang Y."/>
            <person name="Omidvar V."/>
            <person name="Sperschneider J."/>
            <person name="Schwessinger B."/>
            <person name="Raley C."/>
            <person name="Palmer J.M."/>
            <person name="Garnica D."/>
            <person name="Upadhyaya N."/>
            <person name="Rathjen J."/>
            <person name="Taylor J.M."/>
            <person name="Park R.F."/>
            <person name="Dodds P.N."/>
            <person name="Hirsch C.D."/>
            <person name="Kianian S.F."/>
            <person name="Figueroa M."/>
        </authorList>
    </citation>
    <scope>NUCLEOTIDE SEQUENCE [LARGE SCALE GENOMIC DNA]</scope>
    <source>
        <strain evidence="1">12NC29</strain>
    </source>
</reference>
<protein>
    <submittedName>
        <fullName evidence="1">Uncharacterized protein</fullName>
    </submittedName>
</protein>
<gene>
    <name evidence="1" type="ORF">PCANC_26036</name>
</gene>
<proteinExistence type="predicted"/>
<sequence>MNLNVNSGWMRFRSNKRSSRHANVPSKPGTTKQVAGNLAMTCHCLLTMQVIACLLKMSSGTRHPSTGTCWLPTGTRQWVPGCGYLLASNRYPPMGAGLRVPVGFQQVPANGCRVRVRVSGFEVKMLVTPVPTSASQSQVLPDFL</sequence>
<evidence type="ECO:0000313" key="2">
    <source>
        <dbReference type="Proteomes" id="UP000235388"/>
    </source>
</evidence>
<dbReference type="Proteomes" id="UP000235388">
    <property type="component" value="Unassembled WGS sequence"/>
</dbReference>
<dbReference type="EMBL" id="PGCJ01001173">
    <property type="protein sequence ID" value="PLW08242.1"/>
    <property type="molecule type" value="Genomic_DNA"/>
</dbReference>
<keyword evidence="2" id="KW-1185">Reference proteome</keyword>
<accession>A0A2N5S4T7</accession>
<name>A0A2N5S4T7_9BASI</name>
<comment type="caution">
    <text evidence="1">The sequence shown here is derived from an EMBL/GenBank/DDBJ whole genome shotgun (WGS) entry which is preliminary data.</text>
</comment>